<evidence type="ECO:0000256" key="1">
    <source>
        <dbReference type="SAM" id="MobiDB-lite"/>
    </source>
</evidence>
<keyword evidence="3" id="KW-1185">Reference proteome</keyword>
<protein>
    <submittedName>
        <fullName evidence="2">Uncharacterized protein</fullName>
    </submittedName>
</protein>
<dbReference type="Proteomes" id="UP000765509">
    <property type="component" value="Unassembled WGS sequence"/>
</dbReference>
<evidence type="ECO:0000313" key="2">
    <source>
        <dbReference type="EMBL" id="MBW0522151.1"/>
    </source>
</evidence>
<sequence>MPTLTLELASASLPNPLQCLACLGTCTPLQMRLRHCPPSPPSQFLMLPHPRLIFSLRYNPYAPAGPSIYASKQPSPPSYASLHTPNPIPRLPSLRLWSAFPTCL</sequence>
<reference evidence="2" key="1">
    <citation type="submission" date="2021-03" db="EMBL/GenBank/DDBJ databases">
        <title>Draft genome sequence of rust myrtle Austropuccinia psidii MF-1, a brazilian biotype.</title>
        <authorList>
            <person name="Quecine M.C."/>
            <person name="Pachon D.M.R."/>
            <person name="Bonatelli M.L."/>
            <person name="Correr F.H."/>
            <person name="Franceschini L.M."/>
            <person name="Leite T.F."/>
            <person name="Margarido G.R.A."/>
            <person name="Almeida C.A."/>
            <person name="Ferrarezi J.A."/>
            <person name="Labate C.A."/>
        </authorList>
    </citation>
    <scope>NUCLEOTIDE SEQUENCE</scope>
    <source>
        <strain evidence="2">MF-1</strain>
    </source>
</reference>
<feature type="region of interest" description="Disordered" evidence="1">
    <location>
        <begin position="69"/>
        <end position="90"/>
    </location>
</feature>
<evidence type="ECO:0000313" key="3">
    <source>
        <dbReference type="Proteomes" id="UP000765509"/>
    </source>
</evidence>
<organism evidence="2 3">
    <name type="scientific">Austropuccinia psidii MF-1</name>
    <dbReference type="NCBI Taxonomy" id="1389203"/>
    <lineage>
        <taxon>Eukaryota</taxon>
        <taxon>Fungi</taxon>
        <taxon>Dikarya</taxon>
        <taxon>Basidiomycota</taxon>
        <taxon>Pucciniomycotina</taxon>
        <taxon>Pucciniomycetes</taxon>
        <taxon>Pucciniales</taxon>
        <taxon>Sphaerophragmiaceae</taxon>
        <taxon>Austropuccinia</taxon>
    </lineage>
</organism>
<proteinExistence type="predicted"/>
<gene>
    <name evidence="2" type="ORF">O181_061866</name>
</gene>
<comment type="caution">
    <text evidence="2">The sequence shown here is derived from an EMBL/GenBank/DDBJ whole genome shotgun (WGS) entry which is preliminary data.</text>
</comment>
<dbReference type="AlphaFoldDB" id="A0A9Q3EGY8"/>
<accession>A0A9Q3EGY8</accession>
<name>A0A9Q3EGY8_9BASI</name>
<dbReference type="EMBL" id="AVOT02029352">
    <property type="protein sequence ID" value="MBW0522151.1"/>
    <property type="molecule type" value="Genomic_DNA"/>
</dbReference>